<feature type="region of interest" description="Disordered" evidence="1">
    <location>
        <begin position="161"/>
        <end position="186"/>
    </location>
</feature>
<evidence type="ECO:0000313" key="2">
    <source>
        <dbReference type="EMBL" id="RWR22837.1"/>
    </source>
</evidence>
<protein>
    <submittedName>
        <fullName evidence="2">Uncharacterized protein</fullName>
    </submittedName>
</protein>
<sequence>MSPQETPSGQAGFDQAREANLEFKATVAEVQKQILDGEWAVAEYGDTPQRCDQGYEFFLRRNLPDGFSFDGQGPQRMDELRTWLSDNGWQLAPTPTYGEGIDNIVIMAGKPEAKVSRLDVDMIPGVAAEGTVDVLELRATSTCEPGDAAALLEELRGPLTAVPSDDGIPDLESPDATPLFERFAEG</sequence>
<dbReference type="EMBL" id="RBZY01000003">
    <property type="protein sequence ID" value="RWR22837.1"/>
    <property type="molecule type" value="Genomic_DNA"/>
</dbReference>
<dbReference type="RefSeq" id="WP_128216357.1">
    <property type="nucleotide sequence ID" value="NZ_RBZY01000003.1"/>
</dbReference>
<proteinExistence type="predicted"/>
<comment type="caution">
    <text evidence="2">The sequence shown here is derived from an EMBL/GenBank/DDBJ whole genome shotgun (WGS) entry which is preliminary data.</text>
</comment>
<name>A0A443JQQ4_9MICO</name>
<gene>
    <name evidence="2" type="ORF">D8Y23_01225</name>
</gene>
<organism evidence="2 3">
    <name type="scientific">Microbacterium enclense</name>
    <dbReference type="NCBI Taxonomy" id="993073"/>
    <lineage>
        <taxon>Bacteria</taxon>
        <taxon>Bacillati</taxon>
        <taxon>Actinomycetota</taxon>
        <taxon>Actinomycetes</taxon>
        <taxon>Micrococcales</taxon>
        <taxon>Microbacteriaceae</taxon>
        <taxon>Microbacterium</taxon>
    </lineage>
</organism>
<dbReference type="OrthoDB" id="5070057at2"/>
<accession>A0A443JQQ4</accession>
<evidence type="ECO:0000256" key="1">
    <source>
        <dbReference type="SAM" id="MobiDB-lite"/>
    </source>
</evidence>
<evidence type="ECO:0000313" key="3">
    <source>
        <dbReference type="Proteomes" id="UP000285970"/>
    </source>
</evidence>
<dbReference type="Proteomes" id="UP000285970">
    <property type="component" value="Unassembled WGS sequence"/>
</dbReference>
<dbReference type="AlphaFoldDB" id="A0A443JQQ4"/>
<reference evidence="2 3" key="1">
    <citation type="journal article" date="2018" name="Front. Microbiol.">
        <title>Novel Insights Into Bacterial Dimethylsulfoniopropionate Catabolism in the East China Sea.</title>
        <authorList>
            <person name="Liu J."/>
            <person name="Liu J."/>
            <person name="Zhang S.H."/>
            <person name="Liang J."/>
            <person name="Lin H."/>
            <person name="Song D."/>
            <person name="Yang G.P."/>
            <person name="Todd J.D."/>
            <person name="Zhang X.H."/>
        </authorList>
    </citation>
    <scope>NUCLEOTIDE SEQUENCE [LARGE SCALE GENOMIC DNA]</scope>
    <source>
        <strain evidence="2 3">ZYFD042</strain>
    </source>
</reference>